<dbReference type="Pfam" id="PF08805">
    <property type="entry name" value="PilS"/>
    <property type="match status" value="1"/>
</dbReference>
<feature type="transmembrane region" description="Helical" evidence="2">
    <location>
        <begin position="20"/>
        <end position="39"/>
    </location>
</feature>
<evidence type="ECO:0000259" key="3">
    <source>
        <dbReference type="Pfam" id="PF08805"/>
    </source>
</evidence>
<comment type="subcellular location">
    <subcellularLocation>
        <location evidence="1">Membrane</location>
    </subcellularLocation>
</comment>
<dbReference type="RefSeq" id="WP_085107878.1">
    <property type="nucleotide sequence ID" value="NZ_NCTU01000023.1"/>
</dbReference>
<sequence length="167" mass="17451">MKKLKNGIANITDSISMLGIMMVLIGVTLAAAAVAYFSVNSTNEVTLVTTVLNETRNLRASNGYGTVDYVPALVKGGSIAKNYTVANDQIYNKSGGLLTVKGNGIGFIVTDTGLPERDCVKLARSIATADLASTKINNTTFTTEVTAADAATACVDSNNTITFTTRS</sequence>
<dbReference type="InterPro" id="IPR045584">
    <property type="entry name" value="Pilin-like"/>
</dbReference>
<comment type="caution">
    <text evidence="4">The sequence shown here is derived from an EMBL/GenBank/DDBJ whole genome shotgun (WGS) entry which is preliminary data.</text>
</comment>
<dbReference type="InterPro" id="IPR014911">
    <property type="entry name" value="PilS_N"/>
</dbReference>
<keyword evidence="2" id="KW-0472">Membrane</keyword>
<reference evidence="4 5" key="1">
    <citation type="submission" date="2017-04" db="EMBL/GenBank/DDBJ databases">
        <title>Cronobacter sakazakii, ST83 Lineage Isolates.</title>
        <authorList>
            <person name="Chase H."/>
            <person name="Tall B."/>
            <person name="Gopinath G."/>
            <person name="Lehner A."/>
        </authorList>
    </citation>
    <scope>NUCLEOTIDE SEQUENCE [LARGE SCALE GENOMIC DNA]</scope>
    <source>
        <strain evidence="4 5">MOD1_Comp15</strain>
    </source>
</reference>
<name>A0AA44Z6J4_CROSK</name>
<evidence type="ECO:0000313" key="4">
    <source>
        <dbReference type="EMBL" id="PUW01532.1"/>
    </source>
</evidence>
<gene>
    <name evidence="4" type="ORF">B7T07_20825</name>
</gene>
<dbReference type="Gene3D" id="3.30.1690.10">
    <property type="entry name" value="TcpA-like pilin"/>
    <property type="match status" value="1"/>
</dbReference>
<protein>
    <submittedName>
        <fullName evidence="4">Conjugal transfer protein</fullName>
    </submittedName>
</protein>
<dbReference type="Proteomes" id="UP000244856">
    <property type="component" value="Unassembled WGS sequence"/>
</dbReference>
<feature type="domain" description="Type 4 secretion system PilS N-terminal" evidence="3">
    <location>
        <begin position="41"/>
        <end position="165"/>
    </location>
</feature>
<keyword evidence="2" id="KW-1133">Transmembrane helix</keyword>
<evidence type="ECO:0000256" key="1">
    <source>
        <dbReference type="ARBA" id="ARBA00004370"/>
    </source>
</evidence>
<dbReference type="GO" id="GO:0016020">
    <property type="term" value="C:membrane"/>
    <property type="evidence" value="ECO:0007669"/>
    <property type="project" value="UniProtKB-SubCell"/>
</dbReference>
<organism evidence="4 5">
    <name type="scientific">Cronobacter sakazakii</name>
    <name type="common">Enterobacter sakazakii</name>
    <dbReference type="NCBI Taxonomy" id="28141"/>
    <lineage>
        <taxon>Bacteria</taxon>
        <taxon>Pseudomonadati</taxon>
        <taxon>Pseudomonadota</taxon>
        <taxon>Gammaproteobacteria</taxon>
        <taxon>Enterobacterales</taxon>
        <taxon>Enterobacteriaceae</taxon>
        <taxon>Cronobacter</taxon>
    </lineage>
</organism>
<evidence type="ECO:0000313" key="5">
    <source>
        <dbReference type="Proteomes" id="UP000244856"/>
    </source>
</evidence>
<accession>A0AA44Z6J4</accession>
<dbReference type="SUPFAM" id="SSF54523">
    <property type="entry name" value="Pili subunits"/>
    <property type="match status" value="1"/>
</dbReference>
<dbReference type="EMBL" id="NCTU01000023">
    <property type="protein sequence ID" value="PUW01532.1"/>
    <property type="molecule type" value="Genomic_DNA"/>
</dbReference>
<keyword evidence="2" id="KW-0812">Transmembrane</keyword>
<evidence type="ECO:0000256" key="2">
    <source>
        <dbReference type="SAM" id="Phobius"/>
    </source>
</evidence>
<dbReference type="AlphaFoldDB" id="A0AA44Z6J4"/>
<proteinExistence type="predicted"/>